<protein>
    <submittedName>
        <fullName evidence="1">Uncharacterized protein</fullName>
    </submittedName>
</protein>
<gene>
    <name evidence="1" type="ORF">ES288_A05G398200v1</name>
</gene>
<sequence>MKTRMIFFSAFSSIQNISLFIFLGLVCCSSSWTFSTSYCDLKVISRFGKKTPETGRACQVGTTSRV</sequence>
<evidence type="ECO:0000313" key="1">
    <source>
        <dbReference type="EMBL" id="TYH20012.1"/>
    </source>
</evidence>
<reference evidence="1 2" key="1">
    <citation type="submission" date="2019-06" db="EMBL/GenBank/DDBJ databases">
        <title>WGS assembly of Gossypium darwinii.</title>
        <authorList>
            <person name="Chen Z.J."/>
            <person name="Sreedasyam A."/>
            <person name="Ando A."/>
            <person name="Song Q."/>
            <person name="De L."/>
            <person name="Hulse-Kemp A."/>
            <person name="Ding M."/>
            <person name="Ye W."/>
            <person name="Kirkbride R."/>
            <person name="Jenkins J."/>
            <person name="Plott C."/>
            <person name="Lovell J."/>
            <person name="Lin Y.-M."/>
            <person name="Vaughn R."/>
            <person name="Liu B."/>
            <person name="Li W."/>
            <person name="Simpson S."/>
            <person name="Scheffler B."/>
            <person name="Saski C."/>
            <person name="Grover C."/>
            <person name="Hu G."/>
            <person name="Conover J."/>
            <person name="Carlson J."/>
            <person name="Shu S."/>
            <person name="Boston L."/>
            <person name="Williams M."/>
            <person name="Peterson D."/>
            <person name="Mcgee K."/>
            <person name="Jones D."/>
            <person name="Wendel J."/>
            <person name="Stelly D."/>
            <person name="Grimwood J."/>
            <person name="Schmutz J."/>
        </authorList>
    </citation>
    <scope>NUCLEOTIDE SEQUENCE [LARGE SCALE GENOMIC DNA]</scope>
    <source>
        <strain evidence="1">1808015.09</strain>
    </source>
</reference>
<dbReference type="Proteomes" id="UP000323506">
    <property type="component" value="Chromosome A05"/>
</dbReference>
<evidence type="ECO:0000313" key="2">
    <source>
        <dbReference type="Proteomes" id="UP000323506"/>
    </source>
</evidence>
<organism evidence="1 2">
    <name type="scientific">Gossypium darwinii</name>
    <name type="common">Darwin's cotton</name>
    <name type="synonym">Gossypium barbadense var. darwinii</name>
    <dbReference type="NCBI Taxonomy" id="34276"/>
    <lineage>
        <taxon>Eukaryota</taxon>
        <taxon>Viridiplantae</taxon>
        <taxon>Streptophyta</taxon>
        <taxon>Embryophyta</taxon>
        <taxon>Tracheophyta</taxon>
        <taxon>Spermatophyta</taxon>
        <taxon>Magnoliopsida</taxon>
        <taxon>eudicotyledons</taxon>
        <taxon>Gunneridae</taxon>
        <taxon>Pentapetalae</taxon>
        <taxon>rosids</taxon>
        <taxon>malvids</taxon>
        <taxon>Malvales</taxon>
        <taxon>Malvaceae</taxon>
        <taxon>Malvoideae</taxon>
        <taxon>Gossypium</taxon>
    </lineage>
</organism>
<proteinExistence type="predicted"/>
<name>A0A5D2GQ10_GOSDA</name>
<dbReference type="EMBL" id="CM017692">
    <property type="protein sequence ID" value="TYH20012.1"/>
    <property type="molecule type" value="Genomic_DNA"/>
</dbReference>
<dbReference type="AlphaFoldDB" id="A0A5D2GQ10"/>
<keyword evidence="2" id="KW-1185">Reference proteome</keyword>
<accession>A0A5D2GQ10</accession>